<evidence type="ECO:0000313" key="2">
    <source>
        <dbReference type="Proteomes" id="UP001597097"/>
    </source>
</evidence>
<dbReference type="RefSeq" id="WP_219533768.1">
    <property type="nucleotide sequence ID" value="NZ_JAHKRM010000019.1"/>
</dbReference>
<dbReference type="Proteomes" id="UP001597097">
    <property type="component" value="Unassembled WGS sequence"/>
</dbReference>
<sequence length="63" mass="7005">MGLFTEFAQLPPSGENDISNQYACPDGFFSTLGDQKSKMIWRSALKAPKFFEKHVSEGHPSVV</sequence>
<gene>
    <name evidence="1" type="ORF">ACFSJ0_03910</name>
</gene>
<name>A0ABW4G0R9_9ACTN</name>
<reference evidence="2" key="1">
    <citation type="journal article" date="2019" name="Int. J. Syst. Evol. Microbiol.">
        <title>The Global Catalogue of Microorganisms (GCM) 10K type strain sequencing project: providing services to taxonomists for standard genome sequencing and annotation.</title>
        <authorList>
            <consortium name="The Broad Institute Genomics Platform"/>
            <consortium name="The Broad Institute Genome Sequencing Center for Infectious Disease"/>
            <person name="Wu L."/>
            <person name="Ma J."/>
        </authorList>
    </citation>
    <scope>NUCLEOTIDE SEQUENCE [LARGE SCALE GENOMIC DNA]</scope>
    <source>
        <strain evidence="2">CGMCC 1.15399</strain>
    </source>
</reference>
<evidence type="ECO:0000313" key="1">
    <source>
        <dbReference type="EMBL" id="MFD1536165.1"/>
    </source>
</evidence>
<accession>A0ABW4G0R9</accession>
<comment type="caution">
    <text evidence="1">The sequence shown here is derived from an EMBL/GenBank/DDBJ whole genome shotgun (WGS) entry which is preliminary data.</text>
</comment>
<organism evidence="1 2">
    <name type="scientific">Nonomuraea guangzhouensis</name>
    <dbReference type="NCBI Taxonomy" id="1291555"/>
    <lineage>
        <taxon>Bacteria</taxon>
        <taxon>Bacillati</taxon>
        <taxon>Actinomycetota</taxon>
        <taxon>Actinomycetes</taxon>
        <taxon>Streptosporangiales</taxon>
        <taxon>Streptosporangiaceae</taxon>
        <taxon>Nonomuraea</taxon>
    </lineage>
</organism>
<keyword evidence="2" id="KW-1185">Reference proteome</keyword>
<dbReference type="EMBL" id="JBHUCM010000005">
    <property type="protein sequence ID" value="MFD1536165.1"/>
    <property type="molecule type" value="Genomic_DNA"/>
</dbReference>
<protein>
    <submittedName>
        <fullName evidence="1">Uncharacterized protein</fullName>
    </submittedName>
</protein>
<proteinExistence type="predicted"/>